<evidence type="ECO:0000313" key="4">
    <source>
        <dbReference type="EMBL" id="MCP8352019.1"/>
    </source>
</evidence>
<dbReference type="InterPro" id="IPR011075">
    <property type="entry name" value="TetR_C"/>
</dbReference>
<dbReference type="SUPFAM" id="SSF48498">
    <property type="entry name" value="Tetracyclin repressor-like, C-terminal domain"/>
    <property type="match status" value="1"/>
</dbReference>
<dbReference type="Gene3D" id="1.10.357.10">
    <property type="entry name" value="Tetracycline Repressor, domain 2"/>
    <property type="match status" value="1"/>
</dbReference>
<protein>
    <recommendedName>
        <fullName evidence="3">Tetracyclin repressor-like C-terminal domain-containing protein</fullName>
    </recommendedName>
</protein>
<dbReference type="EMBL" id="JAKUDN010000001">
    <property type="protein sequence ID" value="MCP8352019.1"/>
    <property type="molecule type" value="Genomic_DNA"/>
</dbReference>
<keyword evidence="2" id="KW-0804">Transcription</keyword>
<proteinExistence type="predicted"/>
<dbReference type="Pfam" id="PF16925">
    <property type="entry name" value="TetR_C_13"/>
    <property type="match status" value="1"/>
</dbReference>
<evidence type="ECO:0000256" key="1">
    <source>
        <dbReference type="ARBA" id="ARBA00023015"/>
    </source>
</evidence>
<comment type="caution">
    <text evidence="4">The sequence shown here is derived from an EMBL/GenBank/DDBJ whole genome shotgun (WGS) entry which is preliminary data.</text>
</comment>
<evidence type="ECO:0000313" key="5">
    <source>
        <dbReference type="Proteomes" id="UP001320768"/>
    </source>
</evidence>
<keyword evidence="5" id="KW-1185">Reference proteome</keyword>
<evidence type="ECO:0000256" key="2">
    <source>
        <dbReference type="ARBA" id="ARBA00023163"/>
    </source>
</evidence>
<feature type="domain" description="Tetracyclin repressor-like C-terminal" evidence="3">
    <location>
        <begin position="2"/>
        <end position="84"/>
    </location>
</feature>
<sequence length="91" mass="10066">MCLAGMLATDVLTLDEPIEKAVADLIETIKLGIAQIIQYGIKQKEFNPNTHPESTASALVAAIEESLILTQLFKDENTFKHVMDVILNRLL</sequence>
<name>A0ABT1L4C1_9GAMM</name>
<reference evidence="4 5" key="1">
    <citation type="journal article" date="2022" name="Nat. Microbiol.">
        <title>The microbiome of a bacterivorous marine choanoflagellate contains a resource-demanding obligate bacterial associate.</title>
        <authorList>
            <person name="Needham D.M."/>
            <person name="Poirier C."/>
            <person name="Bachy C."/>
            <person name="George E.E."/>
            <person name="Wilken S."/>
            <person name="Yung C.C.M."/>
            <person name="Limardo A.J."/>
            <person name="Morando M."/>
            <person name="Sudek L."/>
            <person name="Malmstrom R.R."/>
            <person name="Keeling P.J."/>
            <person name="Santoro A.E."/>
            <person name="Worden A.Z."/>
        </authorList>
    </citation>
    <scope>NUCLEOTIDE SEQUENCE [LARGE SCALE GENOMIC DNA]</scope>
    <source>
        <strain evidence="4 5">Comchoano-2</strain>
    </source>
</reference>
<dbReference type="Proteomes" id="UP001320768">
    <property type="component" value="Unassembled WGS sequence"/>
</dbReference>
<gene>
    <name evidence="4" type="ORF">MKS91_01770</name>
</gene>
<dbReference type="InterPro" id="IPR036271">
    <property type="entry name" value="Tet_transcr_reg_TetR-rel_C_sf"/>
</dbReference>
<accession>A0ABT1L4C1</accession>
<keyword evidence="1" id="KW-0805">Transcription regulation</keyword>
<organism evidence="4 5">
    <name type="scientific">Candidatus Synchoanobacter obligatus</name>
    <dbReference type="NCBI Taxonomy" id="2919597"/>
    <lineage>
        <taxon>Bacteria</taxon>
        <taxon>Pseudomonadati</taxon>
        <taxon>Pseudomonadota</taxon>
        <taxon>Gammaproteobacteria</taxon>
        <taxon>Candidatus Comchoanobacterales</taxon>
        <taxon>Candidatus Comchoanobacteraceae</taxon>
        <taxon>Candidatus Synchoanobacter</taxon>
    </lineage>
</organism>
<evidence type="ECO:0000259" key="3">
    <source>
        <dbReference type="Pfam" id="PF16925"/>
    </source>
</evidence>